<reference evidence="12" key="2">
    <citation type="submission" date="2012-11" db="EMBL/GenBank/DDBJ databases">
        <authorList>
            <person name="Kuo A."/>
            <person name="Curtis B.A."/>
            <person name="Tanifuji G."/>
            <person name="Burki F."/>
            <person name="Gruber A."/>
            <person name="Irimia M."/>
            <person name="Maruyama S."/>
            <person name="Arias M.C."/>
            <person name="Ball S.G."/>
            <person name="Gile G.H."/>
            <person name="Hirakawa Y."/>
            <person name="Hopkins J.F."/>
            <person name="Rensing S.A."/>
            <person name="Schmutz J."/>
            <person name="Symeonidi A."/>
            <person name="Elias M."/>
            <person name="Eveleigh R.J."/>
            <person name="Herman E.K."/>
            <person name="Klute M.J."/>
            <person name="Nakayama T."/>
            <person name="Obornik M."/>
            <person name="Reyes-Prieto A."/>
            <person name="Armbrust E.V."/>
            <person name="Aves S.J."/>
            <person name="Beiko R.G."/>
            <person name="Coutinho P."/>
            <person name="Dacks J.B."/>
            <person name="Durnford D.G."/>
            <person name="Fast N.M."/>
            <person name="Green B.R."/>
            <person name="Grisdale C."/>
            <person name="Hempe F."/>
            <person name="Henrissat B."/>
            <person name="Hoppner M.P."/>
            <person name="Ishida K.-I."/>
            <person name="Kim E."/>
            <person name="Koreny L."/>
            <person name="Kroth P.G."/>
            <person name="Liu Y."/>
            <person name="Malik S.-B."/>
            <person name="Maier U.G."/>
            <person name="McRose D."/>
            <person name="Mock T."/>
            <person name="Neilson J.A."/>
            <person name="Onodera N.T."/>
            <person name="Poole A.M."/>
            <person name="Pritham E.J."/>
            <person name="Richards T.A."/>
            <person name="Rocap G."/>
            <person name="Roy S.W."/>
            <person name="Sarai C."/>
            <person name="Schaack S."/>
            <person name="Shirato S."/>
            <person name="Slamovits C.H."/>
            <person name="Spencer D.F."/>
            <person name="Suzuki S."/>
            <person name="Worden A.Z."/>
            <person name="Zauner S."/>
            <person name="Barry K."/>
            <person name="Bell C."/>
            <person name="Bharti A.K."/>
            <person name="Crow J.A."/>
            <person name="Grimwood J."/>
            <person name="Kramer R."/>
            <person name="Lindquist E."/>
            <person name="Lucas S."/>
            <person name="Salamov A."/>
            <person name="McFadden G.I."/>
            <person name="Lane C.E."/>
            <person name="Keeling P.J."/>
            <person name="Gray M.W."/>
            <person name="Grigoriev I.V."/>
            <person name="Archibald J.M."/>
        </authorList>
    </citation>
    <scope>NUCLEOTIDE SEQUENCE</scope>
    <source>
        <strain evidence="12">CCMP2712</strain>
    </source>
</reference>
<dbReference type="InterPro" id="IPR001849">
    <property type="entry name" value="PH_domain"/>
</dbReference>
<feature type="domain" description="PH" evidence="8">
    <location>
        <begin position="34"/>
        <end position="164"/>
    </location>
</feature>
<dbReference type="CDD" id="cd00821">
    <property type="entry name" value="PH"/>
    <property type="match status" value="1"/>
</dbReference>
<dbReference type="Proteomes" id="UP000011087">
    <property type="component" value="Unassembled WGS sequence"/>
</dbReference>
<dbReference type="RefSeq" id="XP_005832029.1">
    <property type="nucleotide sequence ID" value="XM_005831972.1"/>
</dbReference>
<dbReference type="SMART" id="SM00054">
    <property type="entry name" value="EFh"/>
    <property type="match status" value="1"/>
</dbReference>
<evidence type="ECO:0000256" key="7">
    <source>
        <dbReference type="SAM" id="Phobius"/>
    </source>
</evidence>
<keyword evidence="12" id="KW-1185">Reference proteome</keyword>
<dbReference type="OMA" id="WFATIMA"/>
<dbReference type="HOGENOM" id="CLU_341795_0_0_1"/>
<dbReference type="InterPro" id="IPR011993">
    <property type="entry name" value="PH-like_dom_sf"/>
</dbReference>
<keyword evidence="2 7" id="KW-0812">Transmembrane</keyword>
<dbReference type="SMART" id="SM00233">
    <property type="entry name" value="PH"/>
    <property type="match status" value="1"/>
</dbReference>
<keyword evidence="3" id="KW-0106">Calcium</keyword>
<dbReference type="Gene3D" id="2.30.29.30">
    <property type="entry name" value="Pleckstrin-homology domain (PH domain)/Phosphotyrosine-binding domain (PTB)"/>
    <property type="match status" value="1"/>
</dbReference>
<dbReference type="KEGG" id="gtt:GUITHDRAFT_109092"/>
<dbReference type="eggNOG" id="KOG2302">
    <property type="taxonomic scope" value="Eukaryota"/>
</dbReference>
<dbReference type="Pfam" id="PF00520">
    <property type="entry name" value="Ion_trans"/>
    <property type="match status" value="1"/>
</dbReference>
<dbReference type="InterPro" id="IPR002048">
    <property type="entry name" value="EF_hand_dom"/>
</dbReference>
<evidence type="ECO:0000256" key="4">
    <source>
        <dbReference type="ARBA" id="ARBA00022989"/>
    </source>
</evidence>
<dbReference type="GeneID" id="17301623"/>
<dbReference type="PROSITE" id="PS50222">
    <property type="entry name" value="EF_HAND_2"/>
    <property type="match status" value="1"/>
</dbReference>
<dbReference type="OrthoDB" id="416585at2759"/>
<dbReference type="InterPro" id="IPR043203">
    <property type="entry name" value="VGCC_Ca_Na"/>
</dbReference>
<feature type="transmembrane region" description="Helical" evidence="7">
    <location>
        <begin position="270"/>
        <end position="291"/>
    </location>
</feature>
<dbReference type="PANTHER" id="PTHR10037">
    <property type="entry name" value="VOLTAGE-GATED CATION CHANNEL CALCIUM AND SODIUM"/>
    <property type="match status" value="1"/>
</dbReference>
<dbReference type="GO" id="GO:0001518">
    <property type="term" value="C:voltage-gated sodium channel complex"/>
    <property type="evidence" value="ECO:0007669"/>
    <property type="project" value="TreeGrafter"/>
</dbReference>
<feature type="compositionally biased region" description="Basic and acidic residues" evidence="6">
    <location>
        <begin position="756"/>
        <end position="774"/>
    </location>
</feature>
<evidence type="ECO:0000256" key="6">
    <source>
        <dbReference type="SAM" id="MobiDB-lite"/>
    </source>
</evidence>
<feature type="transmembrane region" description="Helical" evidence="7">
    <location>
        <begin position="418"/>
        <end position="444"/>
    </location>
</feature>
<dbReference type="PANTHER" id="PTHR10037:SF62">
    <property type="entry name" value="SODIUM CHANNEL PROTEIN 60E"/>
    <property type="match status" value="1"/>
</dbReference>
<feature type="compositionally biased region" description="Basic and acidic residues" evidence="6">
    <location>
        <begin position="680"/>
        <end position="713"/>
    </location>
</feature>
<dbReference type="Gene3D" id="1.10.238.10">
    <property type="entry name" value="EF-hand"/>
    <property type="match status" value="1"/>
</dbReference>
<sequence length="830" mass="93635">MAAAIVVAHKKKIRSPDLRFRDELQDQRMPSEHSCIFSGILEKKIVGSSITWQQRRAVLTSTHLLFARIDDDMNNVVDQIPLHEIIAIIEEESAAQNSSNHSNPKRITMSRKESSVYGLLPNQSKEFKIATQEGGFNSGRTYTYRAQDEDELCLWLDHLYKTMAAARQKYKRSRLSKQTLLMKMRGSTLHIYESTVVQTIIAILILCSFVFDLIESELLPDSNSPVGGVFRTAEITFTTIFCAELALNLFAKSANYFKAFYTDPYSLLDLVVVSISVLSVSLSGLPGLQLLRTIRIFRVVRLFRRLQSLNRILRALTASLYPVANSFVVLLIVTCVYASFGTHLYCERSKFFAQFSCMHRGEEVEVREEEQDGRTGVKEVEDRGRASLFTLFQVVTGDSWASSVARTLFVSEEGKVDLGVAFFFVSYVLLAGVVLINIVVAVLLDEFITSVTEEKERQNRVKDAERNRHRTKGPLDPLTGYLARFQDEEDLEEKIDTLFKRLDLDGSGHLDFLELQMALKQLPTLSEQIYISQDDFDMMTKRGKLCNEEGSFDSALFQDIMRKELRRFAGLLLNDAMMETDTMEFRAITLHLKLMELQVEMLGKMVMEQSKTLSSKIETNFAAHDQKLSNVEDQLNKLCSALLPPPAAAAAAAAAYPSVRAATSTAPAASPPPPPPPPRVRSDCEDKKQKTETGQESAEEVKPRPEDTRVDQKVEEEEGAEEEEEGEVVQEELDASFGEANPSFITVAPPMWVDRPSTEVERRKEEDRTRKNEKVGSGTTEEAKGEGGEEAEEEKKRERKRRGLLLLSPLVLTEGYHQSAVKEHNGRRHL</sequence>
<evidence type="ECO:0000259" key="9">
    <source>
        <dbReference type="PROSITE" id="PS50222"/>
    </source>
</evidence>
<keyword evidence="4 7" id="KW-1133">Transmembrane helix</keyword>
<evidence type="ECO:0000256" key="1">
    <source>
        <dbReference type="ARBA" id="ARBA00004141"/>
    </source>
</evidence>
<organism evidence="10">
    <name type="scientific">Guillardia theta (strain CCMP2712)</name>
    <name type="common">Cryptophyte</name>
    <dbReference type="NCBI Taxonomy" id="905079"/>
    <lineage>
        <taxon>Eukaryota</taxon>
        <taxon>Cryptophyceae</taxon>
        <taxon>Pyrenomonadales</taxon>
        <taxon>Geminigeraceae</taxon>
        <taxon>Guillardia</taxon>
    </lineage>
</organism>
<dbReference type="InterPro" id="IPR011992">
    <property type="entry name" value="EF-hand-dom_pair"/>
</dbReference>
<evidence type="ECO:0000313" key="10">
    <source>
        <dbReference type="EMBL" id="EKX45049.1"/>
    </source>
</evidence>
<evidence type="ECO:0000256" key="3">
    <source>
        <dbReference type="ARBA" id="ARBA00022837"/>
    </source>
</evidence>
<reference evidence="11" key="3">
    <citation type="submission" date="2016-03" db="UniProtKB">
        <authorList>
            <consortium name="EnsemblProtists"/>
        </authorList>
    </citation>
    <scope>IDENTIFICATION</scope>
</reference>
<feature type="domain" description="EF-hand" evidence="9">
    <location>
        <begin position="490"/>
        <end position="525"/>
    </location>
</feature>
<feature type="compositionally biased region" description="Pro residues" evidence="6">
    <location>
        <begin position="669"/>
        <end position="679"/>
    </location>
</feature>
<feature type="transmembrane region" description="Helical" evidence="7">
    <location>
        <begin position="312"/>
        <end position="340"/>
    </location>
</feature>
<dbReference type="Gene3D" id="1.10.287.70">
    <property type="match status" value="1"/>
</dbReference>
<name>L1JAC3_GUITC</name>
<dbReference type="GO" id="GO:0005509">
    <property type="term" value="F:calcium ion binding"/>
    <property type="evidence" value="ECO:0007669"/>
    <property type="project" value="InterPro"/>
</dbReference>
<evidence type="ECO:0008006" key="13">
    <source>
        <dbReference type="Google" id="ProtNLM"/>
    </source>
</evidence>
<gene>
    <name evidence="10" type="ORF">GUITHDRAFT_109092</name>
</gene>
<dbReference type="PaxDb" id="55529-EKX45049"/>
<dbReference type="SUPFAM" id="SSF81324">
    <property type="entry name" value="Voltage-gated potassium channels"/>
    <property type="match status" value="1"/>
</dbReference>
<dbReference type="EnsemblProtists" id="EKX45049">
    <property type="protein sequence ID" value="EKX45049"/>
    <property type="gene ID" value="GUITHDRAFT_109092"/>
</dbReference>
<dbReference type="AlphaFoldDB" id="L1JAC3"/>
<dbReference type="InterPro" id="IPR005821">
    <property type="entry name" value="Ion_trans_dom"/>
</dbReference>
<dbReference type="InterPro" id="IPR027359">
    <property type="entry name" value="Volt_channel_dom_sf"/>
</dbReference>
<dbReference type="Gene3D" id="1.20.120.350">
    <property type="entry name" value="Voltage-gated potassium channels. Chain C"/>
    <property type="match status" value="1"/>
</dbReference>
<keyword evidence="5 7" id="KW-0472">Membrane</keyword>
<dbReference type="GO" id="GO:0005248">
    <property type="term" value="F:voltage-gated sodium channel activity"/>
    <property type="evidence" value="ECO:0007669"/>
    <property type="project" value="TreeGrafter"/>
</dbReference>
<dbReference type="EMBL" id="JH993001">
    <property type="protein sequence ID" value="EKX45049.1"/>
    <property type="molecule type" value="Genomic_DNA"/>
</dbReference>
<dbReference type="PROSITE" id="PS00018">
    <property type="entry name" value="EF_HAND_1"/>
    <property type="match status" value="1"/>
</dbReference>
<dbReference type="InterPro" id="IPR018247">
    <property type="entry name" value="EF_Hand_1_Ca_BS"/>
</dbReference>
<reference evidence="10 12" key="1">
    <citation type="journal article" date="2012" name="Nature">
        <title>Algal genomes reveal evolutionary mosaicism and the fate of nucleomorphs.</title>
        <authorList>
            <consortium name="DOE Joint Genome Institute"/>
            <person name="Curtis B.A."/>
            <person name="Tanifuji G."/>
            <person name="Burki F."/>
            <person name="Gruber A."/>
            <person name="Irimia M."/>
            <person name="Maruyama S."/>
            <person name="Arias M.C."/>
            <person name="Ball S.G."/>
            <person name="Gile G.H."/>
            <person name="Hirakawa Y."/>
            <person name="Hopkins J.F."/>
            <person name="Kuo A."/>
            <person name="Rensing S.A."/>
            <person name="Schmutz J."/>
            <person name="Symeonidi A."/>
            <person name="Elias M."/>
            <person name="Eveleigh R.J."/>
            <person name="Herman E.K."/>
            <person name="Klute M.J."/>
            <person name="Nakayama T."/>
            <person name="Obornik M."/>
            <person name="Reyes-Prieto A."/>
            <person name="Armbrust E.V."/>
            <person name="Aves S.J."/>
            <person name="Beiko R.G."/>
            <person name="Coutinho P."/>
            <person name="Dacks J.B."/>
            <person name="Durnford D.G."/>
            <person name="Fast N.M."/>
            <person name="Green B.R."/>
            <person name="Grisdale C.J."/>
            <person name="Hempel F."/>
            <person name="Henrissat B."/>
            <person name="Hoppner M.P."/>
            <person name="Ishida K."/>
            <person name="Kim E."/>
            <person name="Koreny L."/>
            <person name="Kroth P.G."/>
            <person name="Liu Y."/>
            <person name="Malik S.B."/>
            <person name="Maier U.G."/>
            <person name="McRose D."/>
            <person name="Mock T."/>
            <person name="Neilson J.A."/>
            <person name="Onodera N.T."/>
            <person name="Poole A.M."/>
            <person name="Pritham E.J."/>
            <person name="Richards T.A."/>
            <person name="Rocap G."/>
            <person name="Roy S.W."/>
            <person name="Sarai C."/>
            <person name="Schaack S."/>
            <person name="Shirato S."/>
            <person name="Slamovits C.H."/>
            <person name="Spencer D.F."/>
            <person name="Suzuki S."/>
            <person name="Worden A.Z."/>
            <person name="Zauner S."/>
            <person name="Barry K."/>
            <person name="Bell C."/>
            <person name="Bharti A.K."/>
            <person name="Crow J.A."/>
            <person name="Grimwood J."/>
            <person name="Kramer R."/>
            <person name="Lindquist E."/>
            <person name="Lucas S."/>
            <person name="Salamov A."/>
            <person name="McFadden G.I."/>
            <person name="Lane C.E."/>
            <person name="Keeling P.J."/>
            <person name="Gray M.W."/>
            <person name="Grigoriev I.V."/>
            <person name="Archibald J.M."/>
        </authorList>
    </citation>
    <scope>NUCLEOTIDE SEQUENCE</scope>
    <source>
        <strain evidence="10 12">CCMP2712</strain>
    </source>
</reference>
<dbReference type="PROSITE" id="PS50003">
    <property type="entry name" value="PH_DOMAIN"/>
    <property type="match status" value="1"/>
</dbReference>
<feature type="transmembrane region" description="Helical" evidence="7">
    <location>
        <begin position="191"/>
        <end position="211"/>
    </location>
</feature>
<evidence type="ECO:0000256" key="5">
    <source>
        <dbReference type="ARBA" id="ARBA00023136"/>
    </source>
</evidence>
<evidence type="ECO:0000313" key="11">
    <source>
        <dbReference type="EnsemblProtists" id="EKX45049"/>
    </source>
</evidence>
<protein>
    <recommendedName>
        <fullName evidence="13">EF-hand domain-containing protein</fullName>
    </recommendedName>
</protein>
<proteinExistence type="predicted"/>
<evidence type="ECO:0000313" key="12">
    <source>
        <dbReference type="Proteomes" id="UP000011087"/>
    </source>
</evidence>
<evidence type="ECO:0000259" key="8">
    <source>
        <dbReference type="PROSITE" id="PS50003"/>
    </source>
</evidence>
<dbReference type="SUPFAM" id="SSF47473">
    <property type="entry name" value="EF-hand"/>
    <property type="match status" value="1"/>
</dbReference>
<dbReference type="SUPFAM" id="SSF50729">
    <property type="entry name" value="PH domain-like"/>
    <property type="match status" value="1"/>
</dbReference>
<comment type="subcellular location">
    <subcellularLocation>
        <location evidence="1">Membrane</location>
        <topology evidence="1">Multi-pass membrane protein</topology>
    </subcellularLocation>
</comment>
<evidence type="ECO:0000256" key="2">
    <source>
        <dbReference type="ARBA" id="ARBA00022692"/>
    </source>
</evidence>
<accession>L1JAC3</accession>
<feature type="region of interest" description="Disordered" evidence="6">
    <location>
        <begin position="663"/>
        <end position="804"/>
    </location>
</feature>
<feature type="compositionally biased region" description="Acidic residues" evidence="6">
    <location>
        <begin position="714"/>
        <end position="734"/>
    </location>
</feature>